<proteinExistence type="predicted"/>
<gene>
    <name evidence="1" type="ORF">SDC9_177172</name>
</gene>
<organism evidence="1">
    <name type="scientific">bioreactor metagenome</name>
    <dbReference type="NCBI Taxonomy" id="1076179"/>
    <lineage>
        <taxon>unclassified sequences</taxon>
        <taxon>metagenomes</taxon>
        <taxon>ecological metagenomes</taxon>
    </lineage>
</organism>
<reference evidence="1" key="1">
    <citation type="submission" date="2019-08" db="EMBL/GenBank/DDBJ databases">
        <authorList>
            <person name="Kucharzyk K."/>
            <person name="Murdoch R.W."/>
            <person name="Higgins S."/>
            <person name="Loffler F."/>
        </authorList>
    </citation>
    <scope>NUCLEOTIDE SEQUENCE</scope>
</reference>
<sequence length="109" mass="11602">MDLVVAGHAFAPGRIDQAGVEHMAVVSGLQRQRAGHHPQLQLPGSPGHEVLDRPLAKNLPVGQLVGVPGSHGTEILGQHHQLRTQGGSLLHQAARLHQIGCDVLTRDHL</sequence>
<dbReference type="AlphaFoldDB" id="A0A645GVE4"/>
<name>A0A645GVE4_9ZZZZ</name>
<comment type="caution">
    <text evidence="1">The sequence shown here is derived from an EMBL/GenBank/DDBJ whole genome shotgun (WGS) entry which is preliminary data.</text>
</comment>
<accession>A0A645GVE4</accession>
<dbReference type="EMBL" id="VSSQ01080543">
    <property type="protein sequence ID" value="MPN29719.1"/>
    <property type="molecule type" value="Genomic_DNA"/>
</dbReference>
<protein>
    <submittedName>
        <fullName evidence="1">Uncharacterized protein</fullName>
    </submittedName>
</protein>
<evidence type="ECO:0000313" key="1">
    <source>
        <dbReference type="EMBL" id="MPN29719.1"/>
    </source>
</evidence>